<name>A0A8S5PF03_9CAUD</name>
<protein>
    <submittedName>
        <fullName evidence="1">Uncharacterized protein</fullName>
    </submittedName>
</protein>
<dbReference type="EMBL" id="BK015412">
    <property type="protein sequence ID" value="DAE05554.1"/>
    <property type="molecule type" value="Genomic_DNA"/>
</dbReference>
<organism evidence="1">
    <name type="scientific">Podoviridae sp. ctuQh21</name>
    <dbReference type="NCBI Taxonomy" id="2825284"/>
    <lineage>
        <taxon>Viruses</taxon>
        <taxon>Duplodnaviria</taxon>
        <taxon>Heunggongvirae</taxon>
        <taxon>Uroviricota</taxon>
        <taxon>Caudoviricetes</taxon>
    </lineage>
</organism>
<reference evidence="1" key="1">
    <citation type="journal article" date="2021" name="Proc. Natl. Acad. Sci. U.S.A.">
        <title>A Catalog of Tens of Thousands of Viruses from Human Metagenomes Reveals Hidden Associations with Chronic Diseases.</title>
        <authorList>
            <person name="Tisza M.J."/>
            <person name="Buck C.B."/>
        </authorList>
    </citation>
    <scope>NUCLEOTIDE SEQUENCE</scope>
    <source>
        <strain evidence="1">CtuQh21</strain>
    </source>
</reference>
<evidence type="ECO:0000313" key="1">
    <source>
        <dbReference type="EMBL" id="DAE05554.1"/>
    </source>
</evidence>
<accession>A0A8S5PF03</accession>
<sequence length="39" mass="4690">MLRKDYLNAEYTSEDKKLIALFQKQMQKINQLFQAALQE</sequence>
<proteinExistence type="predicted"/>